<keyword evidence="3" id="KW-1185">Reference proteome</keyword>
<dbReference type="EMBL" id="JAIRBB010000010">
    <property type="protein sequence ID" value="MCG2431661.1"/>
    <property type="molecule type" value="Genomic_DNA"/>
</dbReference>
<proteinExistence type="predicted"/>
<protein>
    <submittedName>
        <fullName evidence="2">Polysaccharide pyruvyl transferase family protein</fullName>
    </submittedName>
</protein>
<keyword evidence="2" id="KW-0808">Transferase</keyword>
<gene>
    <name evidence="2" type="ORF">K8344_11070</name>
</gene>
<organism evidence="2 3">
    <name type="scientific">Aequorivita xiaoshiensis</name>
    <dbReference type="NCBI Taxonomy" id="2874476"/>
    <lineage>
        <taxon>Bacteria</taxon>
        <taxon>Pseudomonadati</taxon>
        <taxon>Bacteroidota</taxon>
        <taxon>Flavobacteriia</taxon>
        <taxon>Flavobacteriales</taxon>
        <taxon>Flavobacteriaceae</taxon>
        <taxon>Aequorivita</taxon>
    </lineage>
</organism>
<evidence type="ECO:0000313" key="2">
    <source>
        <dbReference type="EMBL" id="MCG2431661.1"/>
    </source>
</evidence>
<dbReference type="InterPro" id="IPR007345">
    <property type="entry name" value="Polysacch_pyruvyl_Trfase"/>
</dbReference>
<dbReference type="RefSeq" id="WP_237608747.1">
    <property type="nucleotide sequence ID" value="NZ_JAIRBB010000010.1"/>
</dbReference>
<reference evidence="2" key="1">
    <citation type="submission" date="2021-09" db="EMBL/GenBank/DDBJ databases">
        <title>Genome of Aequorivita sp. strain F64183.</title>
        <authorList>
            <person name="Wang Y."/>
        </authorList>
    </citation>
    <scope>NUCLEOTIDE SEQUENCE</scope>
    <source>
        <strain evidence="2">F64183</strain>
    </source>
</reference>
<dbReference type="Pfam" id="PF04230">
    <property type="entry name" value="PS_pyruv_trans"/>
    <property type="match status" value="1"/>
</dbReference>
<sequence>MAKQNKIGIFTLPLNNYNYGGILQAYALQKYLESLNCEVEHINRQYNIEPLVKFKSFIYNMLNYSAYRTTKTKHKNFDIFIEKYLKTSRNLYSSNDVLAYLKSEKFNVLLTGSDQVWRRDYASNIYKDLYLDYDYKAKKLSYAASFGKDGLVELDDENEIHKFLMKFTAISVRENSAVELIEKLGIKDVMQHVDPTMLLNKTDYLELVEKSGVQHSNKQEPYVLSYILDSSKTKDIILKDLAHSKKLKVIQNGKGASENLESYISIEEWISRFSNAELIITDSFHGCVFSILFNIPFVALGNQERGLSRFDSLLELFDIKDRLVLGENIQDIKAIASQPMNFEKVNEKLTVERQRAKDYFTQALF</sequence>
<dbReference type="Proteomes" id="UP001139462">
    <property type="component" value="Unassembled WGS sequence"/>
</dbReference>
<dbReference type="AlphaFoldDB" id="A0A9X1QZQ7"/>
<comment type="caution">
    <text evidence="2">The sequence shown here is derived from an EMBL/GenBank/DDBJ whole genome shotgun (WGS) entry which is preliminary data.</text>
</comment>
<name>A0A9X1QZQ7_9FLAO</name>
<feature type="domain" description="Polysaccharide pyruvyl transferase" evidence="1">
    <location>
        <begin position="18"/>
        <end position="303"/>
    </location>
</feature>
<accession>A0A9X1QZQ7</accession>
<evidence type="ECO:0000259" key="1">
    <source>
        <dbReference type="Pfam" id="PF04230"/>
    </source>
</evidence>
<evidence type="ECO:0000313" key="3">
    <source>
        <dbReference type="Proteomes" id="UP001139462"/>
    </source>
</evidence>
<dbReference type="GO" id="GO:0016740">
    <property type="term" value="F:transferase activity"/>
    <property type="evidence" value="ECO:0007669"/>
    <property type="project" value="UniProtKB-KW"/>
</dbReference>